<feature type="compositionally biased region" description="Basic and acidic residues" evidence="3">
    <location>
        <begin position="349"/>
        <end position="364"/>
    </location>
</feature>
<dbReference type="GO" id="GO:0007165">
    <property type="term" value="P:signal transduction"/>
    <property type="evidence" value="ECO:0007669"/>
    <property type="project" value="InterPro"/>
</dbReference>
<keyword evidence="2" id="KW-0175">Coiled coil</keyword>
<dbReference type="Pfam" id="PF25336">
    <property type="entry name" value="C2_SYDE"/>
    <property type="match status" value="1"/>
</dbReference>
<reference evidence="7" key="1">
    <citation type="submission" date="2021-05" db="EMBL/GenBank/DDBJ databases">
        <authorList>
            <person name="Alioto T."/>
            <person name="Alioto T."/>
            <person name="Gomez Garrido J."/>
        </authorList>
    </citation>
    <scope>NUCLEOTIDE SEQUENCE</scope>
</reference>
<dbReference type="Pfam" id="PF00595">
    <property type="entry name" value="PDZ"/>
    <property type="match status" value="1"/>
</dbReference>
<dbReference type="InterPro" id="IPR000198">
    <property type="entry name" value="RhoGAP_dom"/>
</dbReference>
<feature type="domain" description="PDZ" evidence="5">
    <location>
        <begin position="131"/>
        <end position="201"/>
    </location>
</feature>
<dbReference type="SMART" id="SM00239">
    <property type="entry name" value="C2"/>
    <property type="match status" value="1"/>
</dbReference>
<feature type="domain" description="C2" evidence="4">
    <location>
        <begin position="772"/>
        <end position="907"/>
    </location>
</feature>
<feature type="coiled-coil region" evidence="2">
    <location>
        <begin position="737"/>
        <end position="771"/>
    </location>
</feature>
<organism evidence="7">
    <name type="scientific">Cacopsylla melanoneura</name>
    <dbReference type="NCBI Taxonomy" id="428564"/>
    <lineage>
        <taxon>Eukaryota</taxon>
        <taxon>Metazoa</taxon>
        <taxon>Ecdysozoa</taxon>
        <taxon>Arthropoda</taxon>
        <taxon>Hexapoda</taxon>
        <taxon>Insecta</taxon>
        <taxon>Pterygota</taxon>
        <taxon>Neoptera</taxon>
        <taxon>Paraneoptera</taxon>
        <taxon>Hemiptera</taxon>
        <taxon>Sternorrhyncha</taxon>
        <taxon>Psylloidea</taxon>
        <taxon>Psyllidae</taxon>
        <taxon>Psyllinae</taxon>
        <taxon>Cacopsylla</taxon>
    </lineage>
</organism>
<feature type="compositionally biased region" description="Polar residues" evidence="3">
    <location>
        <begin position="1260"/>
        <end position="1270"/>
    </location>
</feature>
<feature type="compositionally biased region" description="Pro residues" evidence="3">
    <location>
        <begin position="1281"/>
        <end position="1299"/>
    </location>
</feature>
<feature type="domain" description="Rho-GAP" evidence="6">
    <location>
        <begin position="952"/>
        <end position="1160"/>
    </location>
</feature>
<dbReference type="GO" id="GO:0046578">
    <property type="term" value="P:regulation of Ras protein signal transduction"/>
    <property type="evidence" value="ECO:0007669"/>
    <property type="project" value="TreeGrafter"/>
</dbReference>
<name>A0A8D8WVT1_9HEMI</name>
<dbReference type="SMART" id="SM00228">
    <property type="entry name" value="PDZ"/>
    <property type="match status" value="1"/>
</dbReference>
<dbReference type="GO" id="GO:0030030">
    <property type="term" value="P:cell projection organization"/>
    <property type="evidence" value="ECO:0007669"/>
    <property type="project" value="TreeGrafter"/>
</dbReference>
<dbReference type="CDD" id="cd00030">
    <property type="entry name" value="C2"/>
    <property type="match status" value="1"/>
</dbReference>
<evidence type="ECO:0000313" key="7">
    <source>
        <dbReference type="EMBL" id="CAG6672214.1"/>
    </source>
</evidence>
<dbReference type="SUPFAM" id="SSF48350">
    <property type="entry name" value="GTPase activation domain, GAP"/>
    <property type="match status" value="1"/>
</dbReference>
<feature type="compositionally biased region" description="Polar residues" evidence="3">
    <location>
        <begin position="381"/>
        <end position="390"/>
    </location>
</feature>
<feature type="region of interest" description="Disordered" evidence="3">
    <location>
        <begin position="407"/>
        <end position="457"/>
    </location>
</feature>
<dbReference type="InterPro" id="IPR000008">
    <property type="entry name" value="C2_dom"/>
</dbReference>
<feature type="compositionally biased region" description="Acidic residues" evidence="3">
    <location>
        <begin position="1399"/>
        <end position="1411"/>
    </location>
</feature>
<dbReference type="Pfam" id="PF00620">
    <property type="entry name" value="RhoGAP"/>
    <property type="match status" value="1"/>
</dbReference>
<dbReference type="CDD" id="cd06718">
    <property type="entry name" value="PDZ_Par6-like"/>
    <property type="match status" value="1"/>
</dbReference>
<feature type="compositionally biased region" description="Low complexity" evidence="3">
    <location>
        <begin position="419"/>
        <end position="441"/>
    </location>
</feature>
<dbReference type="EMBL" id="HBUF01358431">
    <property type="protein sequence ID" value="CAG6719203.1"/>
    <property type="molecule type" value="Transcribed_RNA"/>
</dbReference>
<dbReference type="PROSITE" id="PS50106">
    <property type="entry name" value="PDZ"/>
    <property type="match status" value="1"/>
</dbReference>
<dbReference type="PROSITE" id="PS50238">
    <property type="entry name" value="RHOGAP"/>
    <property type="match status" value="1"/>
</dbReference>
<feature type="region of interest" description="Disordered" evidence="3">
    <location>
        <begin position="244"/>
        <end position="314"/>
    </location>
</feature>
<dbReference type="GO" id="GO:0005096">
    <property type="term" value="F:GTPase activator activity"/>
    <property type="evidence" value="ECO:0007669"/>
    <property type="project" value="UniProtKB-KW"/>
</dbReference>
<evidence type="ECO:0000256" key="1">
    <source>
        <dbReference type="ARBA" id="ARBA00022468"/>
    </source>
</evidence>
<dbReference type="GO" id="GO:0097060">
    <property type="term" value="C:synaptic membrane"/>
    <property type="evidence" value="ECO:0007669"/>
    <property type="project" value="TreeGrafter"/>
</dbReference>
<evidence type="ECO:0000256" key="2">
    <source>
        <dbReference type="SAM" id="Coils"/>
    </source>
</evidence>
<dbReference type="InterPro" id="IPR001478">
    <property type="entry name" value="PDZ"/>
</dbReference>
<dbReference type="EMBL" id="HBUF01227858">
    <property type="protein sequence ID" value="CAG6672213.1"/>
    <property type="molecule type" value="Transcribed_RNA"/>
</dbReference>
<dbReference type="FunFam" id="1.10.555.10:FF:000031">
    <property type="entry name" value="rho GTPase-activating protein 100F isoform X6"/>
    <property type="match status" value="1"/>
</dbReference>
<dbReference type="EMBL" id="HBUF01062236">
    <property type="protein sequence ID" value="CAG6626302.1"/>
    <property type="molecule type" value="Transcribed_RNA"/>
</dbReference>
<dbReference type="GO" id="GO:0016477">
    <property type="term" value="P:cell migration"/>
    <property type="evidence" value="ECO:0007669"/>
    <property type="project" value="TreeGrafter"/>
</dbReference>
<feature type="compositionally biased region" description="Polar residues" evidence="3">
    <location>
        <begin position="28"/>
        <end position="46"/>
    </location>
</feature>
<dbReference type="PANTHER" id="PTHR46150:SF3">
    <property type="entry name" value="RHO GTPASE-ACTIVATING PROTEIN 100F"/>
    <property type="match status" value="1"/>
</dbReference>
<feature type="region of interest" description="Disordered" evidence="3">
    <location>
        <begin position="1228"/>
        <end position="1411"/>
    </location>
</feature>
<dbReference type="EMBL" id="HBUF01358433">
    <property type="protein sequence ID" value="CAG6719207.1"/>
    <property type="molecule type" value="Transcribed_RNA"/>
</dbReference>
<evidence type="ECO:0000259" key="4">
    <source>
        <dbReference type="PROSITE" id="PS50004"/>
    </source>
</evidence>
<dbReference type="EMBL" id="HBUF01358432">
    <property type="protein sequence ID" value="CAG6719205.1"/>
    <property type="molecule type" value="Transcribed_RNA"/>
</dbReference>
<feature type="region of interest" description="Disordered" evidence="3">
    <location>
        <begin position="563"/>
        <end position="649"/>
    </location>
</feature>
<keyword evidence="1" id="KW-0343">GTPase activation</keyword>
<evidence type="ECO:0000256" key="3">
    <source>
        <dbReference type="SAM" id="MobiDB-lite"/>
    </source>
</evidence>
<dbReference type="Gene3D" id="2.30.42.10">
    <property type="match status" value="1"/>
</dbReference>
<dbReference type="EMBL" id="HBUF01062234">
    <property type="protein sequence ID" value="CAG6626298.1"/>
    <property type="molecule type" value="Transcribed_RNA"/>
</dbReference>
<feature type="compositionally biased region" description="Basic and acidic residues" evidence="3">
    <location>
        <begin position="610"/>
        <end position="626"/>
    </location>
</feature>
<feature type="region of interest" description="Disordered" evidence="3">
    <location>
        <begin position="1"/>
        <end position="51"/>
    </location>
</feature>
<protein>
    <submittedName>
        <fullName evidence="7">Rho GTPase-activating protein 100F</fullName>
    </submittedName>
</protein>
<evidence type="ECO:0000259" key="5">
    <source>
        <dbReference type="PROSITE" id="PS50106"/>
    </source>
</evidence>
<feature type="compositionally biased region" description="Low complexity" evidence="3">
    <location>
        <begin position="1329"/>
        <end position="1349"/>
    </location>
</feature>
<feature type="compositionally biased region" description="Basic and acidic residues" evidence="3">
    <location>
        <begin position="1389"/>
        <end position="1398"/>
    </location>
</feature>
<evidence type="ECO:0000259" key="6">
    <source>
        <dbReference type="PROSITE" id="PS50238"/>
    </source>
</evidence>
<feature type="compositionally biased region" description="Low complexity" evidence="3">
    <location>
        <begin position="563"/>
        <end position="581"/>
    </location>
</feature>
<proteinExistence type="predicted"/>
<dbReference type="EMBL" id="HBUF01062235">
    <property type="protein sequence ID" value="CAG6626300.1"/>
    <property type="molecule type" value="Transcribed_RNA"/>
</dbReference>
<dbReference type="PROSITE" id="PS50004">
    <property type="entry name" value="C2"/>
    <property type="match status" value="1"/>
</dbReference>
<dbReference type="Gene3D" id="1.10.555.10">
    <property type="entry name" value="Rho GTPase activation protein"/>
    <property type="match status" value="1"/>
</dbReference>
<dbReference type="EMBL" id="HBUF01227859">
    <property type="protein sequence ID" value="CAG6672214.1"/>
    <property type="molecule type" value="Transcribed_RNA"/>
</dbReference>
<dbReference type="EMBL" id="HBUF01358435">
    <property type="protein sequence ID" value="CAG6719211.1"/>
    <property type="molecule type" value="Transcribed_RNA"/>
</dbReference>
<dbReference type="InterPro" id="IPR008936">
    <property type="entry name" value="Rho_GTPase_activation_prot"/>
</dbReference>
<dbReference type="Gene3D" id="2.60.40.150">
    <property type="entry name" value="C2 domain"/>
    <property type="match status" value="1"/>
</dbReference>
<accession>A0A8D8WVT1</accession>
<dbReference type="SMART" id="SM00324">
    <property type="entry name" value="RhoGAP"/>
    <property type="match status" value="1"/>
</dbReference>
<dbReference type="EMBL" id="HBUF01062237">
    <property type="protein sequence ID" value="CAG6626304.1"/>
    <property type="molecule type" value="Transcribed_RNA"/>
</dbReference>
<feature type="compositionally biased region" description="Basic and acidic residues" evidence="3">
    <location>
        <begin position="282"/>
        <end position="312"/>
    </location>
</feature>
<dbReference type="EMBL" id="HBUF01358434">
    <property type="protein sequence ID" value="CAG6719209.1"/>
    <property type="molecule type" value="Transcribed_RNA"/>
</dbReference>
<dbReference type="InterPro" id="IPR052118">
    <property type="entry name" value="Rho-GAP_regulator"/>
</dbReference>
<dbReference type="PANTHER" id="PTHR46150">
    <property type="entry name" value="RHO GTPASE-ACTIVATING PROTEIN 100F"/>
    <property type="match status" value="1"/>
</dbReference>
<dbReference type="SUPFAM" id="SSF50156">
    <property type="entry name" value="PDZ domain-like"/>
    <property type="match status" value="1"/>
</dbReference>
<dbReference type="InterPro" id="IPR057459">
    <property type="entry name" value="SYDE1/2_C2"/>
</dbReference>
<sequence length="1411" mass="156744">MCDREPSSGCFFTSRKGRESTPDLATSPRRQLNPQQQASNTNNNLRLGQPPPMVIQDDFRKVSGISNEIFRQIETVERDHDANTAAELEEVERTGGEMIVRTLNPRHLSKQALDHAKRFFSLQDARHIVKLVEIVKRPAQTLGLYIREGNGQDRSDGVFISRIASESSVSTSGCLQVNDEILAVNMVDVTRMSIDDVVIIMSIPRRLVLVIRQSKYPSQSTSFQQSSSQYRTLEHKAPVVVIKKDLSRDEDLGDEMDDDDRHSSGGPHGRYHPPMYSNMSMERNREQEAERERERHHRDLSAGRHGSDRDRNMPVSRSHLALGIMDSNGDLNGGVDLYYNSRPNQSATLDRDLRSGRNRDRRDQNNSWLYQPPPPPVITEQPKSSHQHYQNSYEKTYPKTLESLAEKVHPFNPGGSSYSTTPRRMSATTSSSRISSLYGSRTGTGKGLIPRSGSDQHLPRVEYDFGPPRQQTQTLLRSSMKSGAPASTGLSGYSRPYGVASSTGYAGSTAALATLSRTRQRPIDYASDTEATCSSSPRSSYYYYNRQTPASSAGLSSTLSRFSSGTAGSGLTSTTGRGLRSNSLPRDVRGTTSRPLQPMSTLPSSASSRVRFERDKRNLLDQHSYDSDGALSAPEIPLNKRKDRGRLTSSPSVFTADEYRAWMSRTPSSSAIFDRIRGSTSTSAASSIIRQKGQRFTFSAENIPERTRQSELLYNYRPGHLSAIATLDRHADRSTSLKRIKHLLELEQKHLANATREKEMLQDRARVLEINPAEFLKYKVESAKPGTDEAPPVSGLLWVHLLAGRGLRAHSGNTNGSTTAPSAPELGATRDLYCVLECDRIHKARTVVRTGDLVFDWDETFELDLVGNKELDFLIYSWDPQYRHKLCYKGSVHMATLLKESPIHQLALKIEPRGTLYLRLRHTDPYHTYLRRSKPLILPTRTKSLSGGLFGGELEAVVMRENITGGVPGGIATSMAVQSNVPIIVRRCVEEVERRGLDIIGLYRLCGSATKKRILREAFERNARTADLSPDAVPDINVITGVLRDYLRELPEPLFTKCLYQMMVDALTVCLQDDPEGNAKLMFSILDCLPKINRATLIYLMDHLALVVSQAARNKMTPQNLAVCFGPILMLHSESRDKELDFQEPINVLRYLLEIWPSKSVRELLMSPNTVQPIPPMRPPKGSPLPQPPPLPMKPASFSHSTGLVPTVSKGIRKPPPALPARCTPVVVASPTSENSSSEDEVQAMKPLTNRDSPRHVISSARNVNGSNITRNEEKWSSGPPRHPPPQLPARIRPGPPNFMPSRMQEASNSQSNGATQQLKVITSGGDGPSPQSSHSSMSSSSPRSLPRSPNERLESASHSTIPLEPMNKTSENEDPMVETPSSSTGTEEDSRRELGERDDADEESSEDDLK</sequence>
<dbReference type="InterPro" id="IPR035892">
    <property type="entry name" value="C2_domain_sf"/>
</dbReference>
<feature type="compositionally biased region" description="Polar residues" evidence="3">
    <location>
        <begin position="1305"/>
        <end position="1321"/>
    </location>
</feature>
<feature type="compositionally biased region" description="Polar residues" evidence="3">
    <location>
        <begin position="590"/>
        <end position="608"/>
    </location>
</feature>
<feature type="region of interest" description="Disordered" evidence="3">
    <location>
        <begin position="336"/>
        <end position="390"/>
    </location>
</feature>
<dbReference type="InterPro" id="IPR036034">
    <property type="entry name" value="PDZ_sf"/>
</dbReference>
<dbReference type="SUPFAM" id="SSF49562">
    <property type="entry name" value="C2 domain (Calcium/lipid-binding domain, CaLB)"/>
    <property type="match status" value="1"/>
</dbReference>